<reference evidence="11 12" key="1">
    <citation type="submission" date="2014-01" db="EMBL/GenBank/DDBJ databases">
        <title>Sulfitobacter sp. H3 (MCCC 1A00686) Genome Sequencing.</title>
        <authorList>
            <person name="Lai Q."/>
            <person name="Hong Z."/>
        </authorList>
    </citation>
    <scope>NUCLEOTIDE SEQUENCE [LARGE SCALE GENOMIC DNA]</scope>
    <source>
        <strain evidence="11 12">H3</strain>
    </source>
</reference>
<keyword evidence="3 8" id="KW-0479">Metal-binding</keyword>
<evidence type="ECO:0000256" key="5">
    <source>
        <dbReference type="ARBA" id="ARBA00022840"/>
    </source>
</evidence>
<organism evidence="11 12">
    <name type="scientific">Pseudosulfitobacter pseudonitzschiae</name>
    <dbReference type="NCBI Taxonomy" id="1402135"/>
    <lineage>
        <taxon>Bacteria</taxon>
        <taxon>Pseudomonadati</taxon>
        <taxon>Pseudomonadota</taxon>
        <taxon>Alphaproteobacteria</taxon>
        <taxon>Rhodobacterales</taxon>
        <taxon>Roseobacteraceae</taxon>
        <taxon>Pseudosulfitobacter</taxon>
    </lineage>
</organism>
<evidence type="ECO:0000256" key="6">
    <source>
        <dbReference type="ARBA" id="ARBA00023004"/>
    </source>
</evidence>
<dbReference type="OrthoDB" id="9809679at2"/>
<feature type="domain" description="MIP18 family-like" evidence="10">
    <location>
        <begin position="8"/>
        <end position="76"/>
    </location>
</feature>
<dbReference type="InterPro" id="IPR019591">
    <property type="entry name" value="Mrp/NBP35_ATP-bd"/>
</dbReference>
<keyword evidence="8" id="KW-0378">Hydrolase</keyword>
<dbReference type="SUPFAM" id="SSF117916">
    <property type="entry name" value="Fe-S cluster assembly (FSCA) domain-like"/>
    <property type="match status" value="1"/>
</dbReference>
<evidence type="ECO:0000259" key="10">
    <source>
        <dbReference type="Pfam" id="PF01883"/>
    </source>
</evidence>
<dbReference type="InterPro" id="IPR027417">
    <property type="entry name" value="P-loop_NTPase"/>
</dbReference>
<keyword evidence="4 8" id="KW-0547">Nucleotide-binding</keyword>
<dbReference type="HAMAP" id="MF_02040">
    <property type="entry name" value="Mrp_NBP35"/>
    <property type="match status" value="1"/>
</dbReference>
<protein>
    <recommendedName>
        <fullName evidence="8">Iron-sulfur cluster carrier protein</fullName>
    </recommendedName>
</protein>
<evidence type="ECO:0000256" key="3">
    <source>
        <dbReference type="ARBA" id="ARBA00022723"/>
    </source>
</evidence>
<accession>A0A073JK52</accession>
<comment type="function">
    <text evidence="8">Binds and transfers iron-sulfur (Fe-S) clusters to target apoproteins. Can hydrolyze ATP.</text>
</comment>
<dbReference type="GO" id="GO:0016226">
    <property type="term" value="P:iron-sulfur cluster assembly"/>
    <property type="evidence" value="ECO:0007669"/>
    <property type="project" value="InterPro"/>
</dbReference>
<keyword evidence="6 8" id="KW-0408">Iron</keyword>
<sequence>MTLTNDLITAALKRVALPDGGDLISRDLIRAIQIDGAAVRFVIEAPTPEAAQAMGAVREAAQAAVAAIPGVDSVQVALTAHGPAAKPSTPPPSLKIGGHPKPQDGPTKPSGVQRILAIGSGKGGVGKSTVSSNLAVALARQGRKVGLLDADIYGPSQPRMMGVNKRPASPDGKTIIPLHAHGVTLMSIGFMMEEGKAVVWRGPMLMGALQQMLGQVQWGELDVLLVDLPPGTGDVQLTLCTKSELTGAIVVSTPQDVALIDARKALDMFKTLKTPVLGLIENMSMFICPDCGAQHEIFGTGGVAAEAQKMGVPLLGALPIDLETRLAGDNGTPVAAGDGPMAQAYAKIAKGLIDGGMA</sequence>
<dbReference type="AlphaFoldDB" id="A0A073JK52"/>
<evidence type="ECO:0000256" key="7">
    <source>
        <dbReference type="ARBA" id="ARBA00023014"/>
    </source>
</evidence>
<dbReference type="InterPro" id="IPR002744">
    <property type="entry name" value="MIP18-like"/>
</dbReference>
<dbReference type="GeneID" id="68870632"/>
<dbReference type="PANTHER" id="PTHR42961">
    <property type="entry name" value="IRON-SULFUR PROTEIN NUBPL"/>
    <property type="match status" value="1"/>
</dbReference>
<proteinExistence type="inferred from homology"/>
<comment type="subunit">
    <text evidence="8">Homodimer.</text>
</comment>
<comment type="similarity">
    <text evidence="8">Belongs to the Mrp/NBP35 ATP-binding proteins family.</text>
</comment>
<name>A0A073JK52_9RHOB</name>
<dbReference type="RefSeq" id="WP_037921462.1">
    <property type="nucleotide sequence ID" value="NZ_CP054599.1"/>
</dbReference>
<keyword evidence="7 8" id="KW-0411">Iron-sulfur</keyword>
<dbReference type="InterPro" id="IPR000808">
    <property type="entry name" value="Mrp-like_CS"/>
</dbReference>
<dbReference type="GO" id="GO:0016887">
    <property type="term" value="F:ATP hydrolysis activity"/>
    <property type="evidence" value="ECO:0007669"/>
    <property type="project" value="UniProtKB-UniRule"/>
</dbReference>
<evidence type="ECO:0000256" key="8">
    <source>
        <dbReference type="HAMAP-Rule" id="MF_02040"/>
    </source>
</evidence>
<dbReference type="GO" id="GO:0005524">
    <property type="term" value="F:ATP binding"/>
    <property type="evidence" value="ECO:0007669"/>
    <property type="project" value="UniProtKB-UniRule"/>
</dbReference>
<evidence type="ECO:0000256" key="1">
    <source>
        <dbReference type="ARBA" id="ARBA00007352"/>
    </source>
</evidence>
<dbReference type="Pfam" id="PF01883">
    <property type="entry name" value="FeS_assembly_P"/>
    <property type="match status" value="1"/>
</dbReference>
<dbReference type="FunFam" id="3.40.50.300:FF:001119">
    <property type="entry name" value="Iron-sulfur cluster carrier protein"/>
    <property type="match status" value="1"/>
</dbReference>
<dbReference type="InterPro" id="IPR044304">
    <property type="entry name" value="NUBPL-like"/>
</dbReference>
<evidence type="ECO:0000256" key="9">
    <source>
        <dbReference type="SAM" id="MobiDB-lite"/>
    </source>
</evidence>
<dbReference type="GO" id="GO:0051539">
    <property type="term" value="F:4 iron, 4 sulfur cluster binding"/>
    <property type="evidence" value="ECO:0007669"/>
    <property type="project" value="TreeGrafter"/>
</dbReference>
<dbReference type="Pfam" id="PF10609">
    <property type="entry name" value="ParA"/>
    <property type="match status" value="1"/>
</dbReference>
<dbReference type="EMBL" id="JAMD01000001">
    <property type="protein sequence ID" value="KEJ98082.1"/>
    <property type="molecule type" value="Genomic_DNA"/>
</dbReference>
<evidence type="ECO:0000313" key="12">
    <source>
        <dbReference type="Proteomes" id="UP000027746"/>
    </source>
</evidence>
<comment type="caution">
    <text evidence="11">The sequence shown here is derived from an EMBL/GenBank/DDBJ whole genome shotgun (WGS) entry which is preliminary data.</text>
</comment>
<feature type="binding site" evidence="8">
    <location>
        <begin position="121"/>
        <end position="128"/>
    </location>
    <ligand>
        <name>ATP</name>
        <dbReference type="ChEBI" id="CHEBI:30616"/>
    </ligand>
</feature>
<dbReference type="CDD" id="cd02037">
    <property type="entry name" value="Mrp_NBP35"/>
    <property type="match status" value="1"/>
</dbReference>
<dbReference type="PANTHER" id="PTHR42961:SF2">
    <property type="entry name" value="IRON-SULFUR PROTEIN NUBPL"/>
    <property type="match status" value="1"/>
</dbReference>
<dbReference type="Proteomes" id="UP000027746">
    <property type="component" value="Unassembled WGS sequence"/>
</dbReference>
<evidence type="ECO:0000313" key="11">
    <source>
        <dbReference type="EMBL" id="KEJ98082.1"/>
    </source>
</evidence>
<keyword evidence="12" id="KW-1185">Reference proteome</keyword>
<dbReference type="Gene3D" id="3.40.50.300">
    <property type="entry name" value="P-loop containing nucleotide triphosphate hydrolases"/>
    <property type="match status" value="1"/>
</dbReference>
<dbReference type="InterPro" id="IPR034904">
    <property type="entry name" value="FSCA_dom_sf"/>
</dbReference>
<dbReference type="SUPFAM" id="SSF52540">
    <property type="entry name" value="P-loop containing nucleoside triphosphate hydrolases"/>
    <property type="match status" value="1"/>
</dbReference>
<comment type="similarity">
    <text evidence="1">In the N-terminal section; belongs to the MIP18 family.</text>
</comment>
<evidence type="ECO:0000256" key="2">
    <source>
        <dbReference type="ARBA" id="ARBA00008205"/>
    </source>
</evidence>
<dbReference type="PROSITE" id="PS01215">
    <property type="entry name" value="MRP"/>
    <property type="match status" value="1"/>
</dbReference>
<dbReference type="InterPro" id="IPR033756">
    <property type="entry name" value="YlxH/NBP35"/>
</dbReference>
<keyword evidence="5 8" id="KW-0067">ATP-binding</keyword>
<comment type="similarity">
    <text evidence="2">In the C-terminal section; belongs to the Mrp/NBP35 ATP-binding proteins family.</text>
</comment>
<evidence type="ECO:0000256" key="4">
    <source>
        <dbReference type="ARBA" id="ARBA00022741"/>
    </source>
</evidence>
<gene>
    <name evidence="11" type="ORF">SUH3_03555</name>
</gene>
<dbReference type="Gene3D" id="3.30.300.130">
    <property type="entry name" value="Fe-S cluster assembly (FSCA)"/>
    <property type="match status" value="1"/>
</dbReference>
<feature type="region of interest" description="Disordered" evidence="9">
    <location>
        <begin position="82"/>
        <end position="112"/>
    </location>
</feature>
<dbReference type="GO" id="GO:0140663">
    <property type="term" value="F:ATP-dependent FeS chaperone activity"/>
    <property type="evidence" value="ECO:0007669"/>
    <property type="project" value="InterPro"/>
</dbReference>
<dbReference type="GO" id="GO:0046872">
    <property type="term" value="F:metal ion binding"/>
    <property type="evidence" value="ECO:0007669"/>
    <property type="project" value="UniProtKB-KW"/>
</dbReference>